<dbReference type="OrthoDB" id="3800738at2759"/>
<evidence type="ECO:0000313" key="1">
    <source>
        <dbReference type="EMBL" id="KAF2104438.1"/>
    </source>
</evidence>
<proteinExistence type="predicted"/>
<keyword evidence="2" id="KW-1185">Reference proteome</keyword>
<organism evidence="1 2">
    <name type="scientific">Rhizodiscina lignyota</name>
    <dbReference type="NCBI Taxonomy" id="1504668"/>
    <lineage>
        <taxon>Eukaryota</taxon>
        <taxon>Fungi</taxon>
        <taxon>Dikarya</taxon>
        <taxon>Ascomycota</taxon>
        <taxon>Pezizomycotina</taxon>
        <taxon>Dothideomycetes</taxon>
        <taxon>Pleosporomycetidae</taxon>
        <taxon>Aulographales</taxon>
        <taxon>Rhizodiscinaceae</taxon>
        <taxon>Rhizodiscina</taxon>
    </lineage>
</organism>
<evidence type="ECO:0000313" key="2">
    <source>
        <dbReference type="Proteomes" id="UP000799772"/>
    </source>
</evidence>
<accession>A0A9P4IS91</accession>
<dbReference type="Proteomes" id="UP000799772">
    <property type="component" value="Unassembled WGS sequence"/>
</dbReference>
<evidence type="ECO:0008006" key="3">
    <source>
        <dbReference type="Google" id="ProtNLM"/>
    </source>
</evidence>
<gene>
    <name evidence="1" type="ORF">NA57DRAFT_70643</name>
</gene>
<reference evidence="1" key="1">
    <citation type="journal article" date="2020" name="Stud. Mycol.">
        <title>101 Dothideomycetes genomes: a test case for predicting lifestyles and emergence of pathogens.</title>
        <authorList>
            <person name="Haridas S."/>
            <person name="Albert R."/>
            <person name="Binder M."/>
            <person name="Bloem J."/>
            <person name="Labutti K."/>
            <person name="Salamov A."/>
            <person name="Andreopoulos B."/>
            <person name="Baker S."/>
            <person name="Barry K."/>
            <person name="Bills G."/>
            <person name="Bluhm B."/>
            <person name="Cannon C."/>
            <person name="Castanera R."/>
            <person name="Culley D."/>
            <person name="Daum C."/>
            <person name="Ezra D."/>
            <person name="Gonzalez J."/>
            <person name="Henrissat B."/>
            <person name="Kuo A."/>
            <person name="Liang C."/>
            <person name="Lipzen A."/>
            <person name="Lutzoni F."/>
            <person name="Magnuson J."/>
            <person name="Mondo S."/>
            <person name="Nolan M."/>
            <person name="Ohm R."/>
            <person name="Pangilinan J."/>
            <person name="Park H.-J."/>
            <person name="Ramirez L."/>
            <person name="Alfaro M."/>
            <person name="Sun H."/>
            <person name="Tritt A."/>
            <person name="Yoshinaga Y."/>
            <person name="Zwiers L.-H."/>
            <person name="Turgeon B."/>
            <person name="Goodwin S."/>
            <person name="Spatafora J."/>
            <person name="Crous P."/>
            <person name="Grigoriev I."/>
        </authorList>
    </citation>
    <scope>NUCLEOTIDE SEQUENCE</scope>
    <source>
        <strain evidence="1">CBS 133067</strain>
    </source>
</reference>
<dbReference type="EMBL" id="ML978121">
    <property type="protein sequence ID" value="KAF2104438.1"/>
    <property type="molecule type" value="Genomic_DNA"/>
</dbReference>
<name>A0A9P4IS91_9PEZI</name>
<sequence length="213" mass="25121">MKGAPQRVFSVYELVEPIMLQMEARDVMSMEATCVWFKKIINSSHGLKHILGREARSFLALPEAAENEDWQLVHQPDIDWKLLGQVVELNPSLRMLFRSFASRRLSNGWILVMTEGRRSRLDSRHSSWKKLQLTKPACRRMRLEPAYLFHHEFDPSLECCENWNWGKLFHDAKGRKPNPDHSNIIENEEGITIRQFAREFDAAQWNWFVMKIL</sequence>
<protein>
    <recommendedName>
        <fullName evidence="3">F-box domain-containing protein</fullName>
    </recommendedName>
</protein>
<comment type="caution">
    <text evidence="1">The sequence shown here is derived from an EMBL/GenBank/DDBJ whole genome shotgun (WGS) entry which is preliminary data.</text>
</comment>
<dbReference type="AlphaFoldDB" id="A0A9P4IS91"/>